<dbReference type="RefSeq" id="XP_007313922.1">
    <property type="nucleotide sequence ID" value="XM_007313860.1"/>
</dbReference>
<dbReference type="AlphaFoldDB" id="F8NH91"/>
<feature type="compositionally biased region" description="Polar residues" evidence="1">
    <location>
        <begin position="1"/>
        <end position="10"/>
    </location>
</feature>
<feature type="region of interest" description="Disordered" evidence="1">
    <location>
        <begin position="1"/>
        <end position="22"/>
    </location>
</feature>
<evidence type="ECO:0000256" key="1">
    <source>
        <dbReference type="SAM" id="MobiDB-lite"/>
    </source>
</evidence>
<dbReference type="EMBL" id="GL945429">
    <property type="protein sequence ID" value="EGO29680.1"/>
    <property type="molecule type" value="Genomic_DNA"/>
</dbReference>
<protein>
    <submittedName>
        <fullName evidence="2">Uncharacterized protein</fullName>
    </submittedName>
</protein>
<evidence type="ECO:0000313" key="2">
    <source>
        <dbReference type="EMBL" id="EGO29680.1"/>
    </source>
</evidence>
<organism>
    <name type="scientific">Serpula lacrymans var. lacrymans (strain S7.9)</name>
    <name type="common">Dry rot fungus</name>
    <dbReference type="NCBI Taxonomy" id="578457"/>
    <lineage>
        <taxon>Eukaryota</taxon>
        <taxon>Fungi</taxon>
        <taxon>Dikarya</taxon>
        <taxon>Basidiomycota</taxon>
        <taxon>Agaricomycotina</taxon>
        <taxon>Agaricomycetes</taxon>
        <taxon>Agaricomycetidae</taxon>
        <taxon>Boletales</taxon>
        <taxon>Coniophorineae</taxon>
        <taxon>Serpulaceae</taxon>
        <taxon>Serpula</taxon>
    </lineage>
</organism>
<proteinExistence type="predicted"/>
<dbReference type="HOGENOM" id="CLU_2887225_0_0_1"/>
<accession>F8NH91</accession>
<dbReference type="Proteomes" id="UP000008064">
    <property type="component" value="Unassembled WGS sequence"/>
</dbReference>
<dbReference type="GeneID" id="18817580"/>
<gene>
    <name evidence="2" type="ORF">SERLADRAFT_457757</name>
</gene>
<name>F8NH91_SERL9</name>
<reference evidence="2" key="1">
    <citation type="submission" date="2011-04" db="EMBL/GenBank/DDBJ databases">
        <title>Evolution of plant cell wall degrading machinery underlies the functional diversity of forest fungi.</title>
        <authorList>
            <consortium name="US DOE Joint Genome Institute (JGI-PGF)"/>
            <person name="Eastwood D.C."/>
            <person name="Floudas D."/>
            <person name="Binder M."/>
            <person name="Majcherczyk A."/>
            <person name="Schneider P."/>
            <person name="Aerts A."/>
            <person name="Asiegbu F.O."/>
            <person name="Baker S.E."/>
            <person name="Barry K."/>
            <person name="Bendiksby M."/>
            <person name="Blumentritt M."/>
            <person name="Coutinho P.M."/>
            <person name="Cullen D."/>
            <person name="Cullen D."/>
            <person name="Gathman A."/>
            <person name="Goodell B."/>
            <person name="Henrissat B."/>
            <person name="Ihrmark K."/>
            <person name="Kauserud H."/>
            <person name="Kohler A."/>
            <person name="LaButti K."/>
            <person name="Lapidus A."/>
            <person name="Lavin J.L."/>
            <person name="Lee Y.-H."/>
            <person name="Lindquist E."/>
            <person name="Lilly W."/>
            <person name="Lucas S."/>
            <person name="Morin E."/>
            <person name="Murat C."/>
            <person name="Oguiza J.A."/>
            <person name="Park J."/>
            <person name="Pisabarro A.G."/>
            <person name="Riley R."/>
            <person name="Rosling A."/>
            <person name="Salamov A."/>
            <person name="Schmidt O."/>
            <person name="Schmutz J."/>
            <person name="Skrede I."/>
            <person name="Stenlid J."/>
            <person name="Wiebenga A."/>
            <person name="Xie X."/>
            <person name="Kues U."/>
            <person name="Hibbett D.S."/>
            <person name="Hoffmeister D."/>
            <person name="Hogberg N."/>
            <person name="Martin F."/>
            <person name="Grigoriev I.V."/>
            <person name="Watkinson S.C."/>
        </authorList>
    </citation>
    <scope>NUCLEOTIDE SEQUENCE</scope>
    <source>
        <strain evidence="2">S7.9</strain>
    </source>
</reference>
<dbReference type="KEGG" id="sla:SERLADRAFT_457757"/>
<sequence length="63" mass="6882">MSTISAQRTTSTREHDGGGTNKAFIRVNQTNFGFYKKATGRIHEVLVMSGRSSGVDAKLKSCF</sequence>